<dbReference type="PANTHER" id="PTHR43377:SF1">
    <property type="entry name" value="BILIVERDIN REDUCTASE A"/>
    <property type="match status" value="1"/>
</dbReference>
<dbReference type="Gene3D" id="3.40.50.720">
    <property type="entry name" value="NAD(P)-binding Rossmann-like Domain"/>
    <property type="match status" value="1"/>
</dbReference>
<dbReference type="SUPFAM" id="SSF51735">
    <property type="entry name" value="NAD(P)-binding Rossmann-fold domains"/>
    <property type="match status" value="1"/>
</dbReference>
<dbReference type="SUPFAM" id="SSF55347">
    <property type="entry name" value="Glyceraldehyde-3-phosphate dehydrogenase-like, C-terminal domain"/>
    <property type="match status" value="1"/>
</dbReference>
<dbReference type="InterPro" id="IPR051450">
    <property type="entry name" value="Gfo/Idh/MocA_Oxidoreductases"/>
</dbReference>
<dbReference type="InterPro" id="IPR000683">
    <property type="entry name" value="Gfo/Idh/MocA-like_OxRdtase_N"/>
</dbReference>
<dbReference type="Proteomes" id="UP000054709">
    <property type="component" value="Unassembled WGS sequence"/>
</dbReference>
<dbReference type="Gene3D" id="3.30.360.10">
    <property type="entry name" value="Dihydrodipicolinate Reductase, domain 2"/>
    <property type="match status" value="1"/>
</dbReference>
<dbReference type="Pfam" id="PF01408">
    <property type="entry name" value="GFO_IDH_MocA"/>
    <property type="match status" value="1"/>
</dbReference>
<dbReference type="PANTHER" id="PTHR43377">
    <property type="entry name" value="BILIVERDIN REDUCTASE A"/>
    <property type="match status" value="1"/>
</dbReference>
<name>A0A0W1ARB6_9BACL</name>
<dbReference type="EMBL" id="LCZJ02000037">
    <property type="protein sequence ID" value="KTD83855.1"/>
    <property type="molecule type" value="Genomic_DNA"/>
</dbReference>
<dbReference type="InterPro" id="IPR036291">
    <property type="entry name" value="NAD(P)-bd_dom_sf"/>
</dbReference>
<dbReference type="AlphaFoldDB" id="A0A0W1ARB6"/>
<evidence type="ECO:0000313" key="2">
    <source>
        <dbReference type="EMBL" id="KTD83855.1"/>
    </source>
</evidence>
<accession>A0A0W1ARB6</accession>
<protein>
    <submittedName>
        <fullName evidence="2">Oxidoreductase</fullName>
    </submittedName>
</protein>
<reference evidence="2 3" key="1">
    <citation type="journal article" date="2015" name="Int. Biodeterior. Biodegradation">
        <title>Physiological and genetic screening methods for the isolation of methyl tert-butyl ether-degrading bacteria for bioremediation purposes.</title>
        <authorList>
            <person name="Guisado I.M."/>
            <person name="Purswani J."/>
            <person name="Gonzalez Lopez J."/>
            <person name="Pozo C."/>
        </authorList>
    </citation>
    <scope>NUCLEOTIDE SEQUENCE [LARGE SCALE GENOMIC DNA]</scope>
    <source>
        <strain evidence="2 3">SH7</strain>
    </source>
</reference>
<dbReference type="RefSeq" id="WP_060625945.1">
    <property type="nucleotide sequence ID" value="NZ_LCZJ02000037.1"/>
</dbReference>
<dbReference type="OrthoDB" id="9815825at2"/>
<feature type="domain" description="Gfo/Idh/MocA-like oxidoreductase N-terminal" evidence="1">
    <location>
        <begin position="1"/>
        <end position="110"/>
    </location>
</feature>
<dbReference type="GO" id="GO:0000166">
    <property type="term" value="F:nucleotide binding"/>
    <property type="evidence" value="ECO:0007669"/>
    <property type="project" value="InterPro"/>
</dbReference>
<gene>
    <name evidence="2" type="ORF">UQ64_27150</name>
</gene>
<sequence length="325" mass="37770">MNIVVIGLGSMGKRRIRLIKKYNDQYQIFGIDSSVERRQTSEKEYSIETFANVDELLLSKSIECAFVCTSPLSHSEIIRLCLGKGLHVFTELNLVTDGYDENTMLAKENKRVLFLSSTFLYRQEVRKIKQLVKGSDCLLNYTYHIGQYLPDWHPWENYKDYFVGDKRSNGCREIFAIELPWLTDVFGAINKVHVMKNKISSLDIDYDDNYMVMIEHANGHKGMLAVDVVSRKAVRNFELFGEELFLQWDGSAEGIKVYDFDHKEEKKIQLYETVDQLKQYSKFVVENAYFDEIVSFFAVIEKGEEPLYSFSKDKAILNIIDEIEA</sequence>
<proteinExistence type="predicted"/>
<evidence type="ECO:0000259" key="1">
    <source>
        <dbReference type="Pfam" id="PF01408"/>
    </source>
</evidence>
<comment type="caution">
    <text evidence="2">The sequence shown here is derived from an EMBL/GenBank/DDBJ whole genome shotgun (WGS) entry which is preliminary data.</text>
</comment>
<organism evidence="2 3">
    <name type="scientific">Paenibacillus etheri</name>
    <dbReference type="NCBI Taxonomy" id="1306852"/>
    <lineage>
        <taxon>Bacteria</taxon>
        <taxon>Bacillati</taxon>
        <taxon>Bacillota</taxon>
        <taxon>Bacilli</taxon>
        <taxon>Bacillales</taxon>
        <taxon>Paenibacillaceae</taxon>
        <taxon>Paenibacillus</taxon>
    </lineage>
</organism>
<keyword evidence="3" id="KW-1185">Reference proteome</keyword>
<evidence type="ECO:0000313" key="3">
    <source>
        <dbReference type="Proteomes" id="UP000054709"/>
    </source>
</evidence>